<feature type="domain" description="AMP-dependent synthetase/ligase" evidence="3">
    <location>
        <begin position="24"/>
        <end position="414"/>
    </location>
</feature>
<dbReference type="NCBIfam" id="NF009233">
    <property type="entry name" value="PRK12583.1"/>
    <property type="match status" value="1"/>
</dbReference>
<dbReference type="InterPro" id="IPR020845">
    <property type="entry name" value="AMP-binding_CS"/>
</dbReference>
<keyword evidence="6" id="KW-1185">Reference proteome</keyword>
<accession>A0ABY9SIQ7</accession>
<evidence type="ECO:0000313" key="5">
    <source>
        <dbReference type="EMBL" id="WMY83469.1"/>
    </source>
</evidence>
<gene>
    <name evidence="5" type="ORF">QR297_15970</name>
</gene>
<evidence type="ECO:0000256" key="2">
    <source>
        <dbReference type="ARBA" id="ARBA00022598"/>
    </source>
</evidence>
<dbReference type="Pfam" id="PF13193">
    <property type="entry name" value="AMP-binding_C"/>
    <property type="match status" value="1"/>
</dbReference>
<name>A0ABY9SIQ7_9PSED</name>
<proteinExistence type="inferred from homology"/>
<organism evidence="5 6">
    <name type="scientific">Pseudomonas shirazica</name>
    <dbReference type="NCBI Taxonomy" id="1940636"/>
    <lineage>
        <taxon>Bacteria</taxon>
        <taxon>Pseudomonadati</taxon>
        <taxon>Pseudomonadota</taxon>
        <taxon>Gammaproteobacteria</taxon>
        <taxon>Pseudomonadales</taxon>
        <taxon>Pseudomonadaceae</taxon>
        <taxon>Pseudomonas</taxon>
    </lineage>
</organism>
<dbReference type="Gene3D" id="3.30.300.30">
    <property type="match status" value="1"/>
</dbReference>
<dbReference type="SUPFAM" id="SSF56801">
    <property type="entry name" value="Acetyl-CoA synthetase-like"/>
    <property type="match status" value="1"/>
</dbReference>
<evidence type="ECO:0000256" key="1">
    <source>
        <dbReference type="ARBA" id="ARBA00006432"/>
    </source>
</evidence>
<reference evidence="5 6" key="1">
    <citation type="journal article" date="2023" name="J Bioinform Genom">
        <title>Complete genome sequence of the bacterium Pseudomonas shirazica hy376 from natural waters of algiers.</title>
        <authorList>
            <person name="Haffaressas Y."/>
            <person name="Seghouani N."/>
            <person name="Arzamasceva V.O."/>
            <person name="Tepeeva A.N."/>
            <person name="Vasilenko O.V."/>
        </authorList>
    </citation>
    <scope>NUCLEOTIDE SEQUENCE [LARGE SCALE GENOMIC DNA]</scope>
    <source>
        <strain evidence="5 6">HY376</strain>
    </source>
</reference>
<dbReference type="InterPro" id="IPR000873">
    <property type="entry name" value="AMP-dep_synth/lig_dom"/>
</dbReference>
<dbReference type="Pfam" id="PF00501">
    <property type="entry name" value="AMP-binding"/>
    <property type="match status" value="1"/>
</dbReference>
<keyword evidence="2" id="KW-0436">Ligase</keyword>
<dbReference type="PROSITE" id="PS00455">
    <property type="entry name" value="AMP_BINDING"/>
    <property type="match status" value="1"/>
</dbReference>
<evidence type="ECO:0000259" key="4">
    <source>
        <dbReference type="Pfam" id="PF13193"/>
    </source>
</evidence>
<dbReference type="Proteomes" id="UP001258940">
    <property type="component" value="Chromosome"/>
</dbReference>
<dbReference type="CDD" id="cd05917">
    <property type="entry name" value="FACL_like_2"/>
    <property type="match status" value="1"/>
</dbReference>
<dbReference type="EMBL" id="CP127845">
    <property type="protein sequence ID" value="WMY83469.1"/>
    <property type="molecule type" value="Genomic_DNA"/>
</dbReference>
<dbReference type="PANTHER" id="PTHR43201">
    <property type="entry name" value="ACYL-COA SYNTHETASE"/>
    <property type="match status" value="1"/>
</dbReference>
<dbReference type="InterPro" id="IPR045851">
    <property type="entry name" value="AMP-bd_C_sf"/>
</dbReference>
<evidence type="ECO:0000313" key="6">
    <source>
        <dbReference type="Proteomes" id="UP001258940"/>
    </source>
</evidence>
<evidence type="ECO:0000259" key="3">
    <source>
        <dbReference type="Pfam" id="PF00501"/>
    </source>
</evidence>
<dbReference type="PANTHER" id="PTHR43201:SF5">
    <property type="entry name" value="MEDIUM-CHAIN ACYL-COA LIGASE ACSF2, MITOCHONDRIAL"/>
    <property type="match status" value="1"/>
</dbReference>
<comment type="similarity">
    <text evidence="1">Belongs to the ATP-dependent AMP-binding enzyme family.</text>
</comment>
<dbReference type="InterPro" id="IPR025110">
    <property type="entry name" value="AMP-bd_C"/>
</dbReference>
<dbReference type="Gene3D" id="3.40.50.12780">
    <property type="entry name" value="N-terminal domain of ligase-like"/>
    <property type="match status" value="1"/>
</dbReference>
<sequence length="560" mass="61471">MSQPSYTRGRQDQALLTQTIGQAFDATVARCADGEALVSRHQGLRYSWRQLAEQVEVHARALMALGVNTGDRVGIWSPNCAQWCILQLASAKVGAILVNINPAYRVGELEYVLRQSGCRWLVCADAFKTSDYHAMVQELAPELASAVPGEMASERLPDLRGVVSLAAKPPAGFLPWQALAERAGHTSTEAYAARQQGLQFDQPVNIQYTSGTTGAPKGATLSHYNILNNGFMVGESLGLTARDRMVIPVPLYHCFGMVMANLGCITHGSTMIYPNDAFDAELTLRAMAEERASILYGVPTMFIAMLDHPARGQMDLSTLRSGIMAGATCPIEVMRRVIDQMHMAEVQIAYGMTETSPVSLQTGPDDDLELRVTTVGRTQPQLENKLVDADGCIVPRGEIGELCTRGYSVMLGYWDNPQATADAIDPAGWMHSGDLAVMDEHGYVRIVGRNKDMIIRGGENIYPRELEEFFYTHPAVADAQVIGIPCSRYGEEIVAWIKLHPGHSATVEELQGWCKARIAHFKVPRHIRFVDEYPMTVTGKVQKFRMREISVAEISALTAG</sequence>
<feature type="domain" description="AMP-binding enzyme C-terminal" evidence="4">
    <location>
        <begin position="465"/>
        <end position="540"/>
    </location>
</feature>
<dbReference type="RefSeq" id="WP_309668770.1">
    <property type="nucleotide sequence ID" value="NZ_CP127845.1"/>
</dbReference>
<protein>
    <submittedName>
        <fullName evidence="5">AMP-binding protein</fullName>
    </submittedName>
</protein>
<dbReference type="InterPro" id="IPR042099">
    <property type="entry name" value="ANL_N_sf"/>
</dbReference>